<evidence type="ECO:0008006" key="3">
    <source>
        <dbReference type="Google" id="ProtNLM"/>
    </source>
</evidence>
<proteinExistence type="predicted"/>
<dbReference type="AlphaFoldDB" id="A0A9I9ELC4"/>
<sequence>MSMSRRNKGLKVWFRGSEFIEGKVKKKKQKEVEGKEDTESESEKEEKVQEDEEVEEDEQDEDKEDEEKQDEEEQDEEEEEETSVGEDSNSSTSGIPTDTKKREKVAEMGKKQGANGDFDGGFIFSILAWAYEVIPTLSTPPNFFATRIFNEVPGIINWVADTQPEWKDLKQKVFDSPTLEVSPMLATPTKVGMPYFAPFIEIEKDILKEAEDEL</sequence>
<evidence type="ECO:0000313" key="2">
    <source>
        <dbReference type="EnsemblPlants" id="MELO3C035390.2.1"/>
    </source>
</evidence>
<protein>
    <recommendedName>
        <fullName evidence="3">Protein Ycf2-like</fullName>
    </recommendedName>
</protein>
<name>A0A9I9ELC4_CUCME</name>
<feature type="compositionally biased region" description="Acidic residues" evidence="1">
    <location>
        <begin position="38"/>
        <end position="84"/>
    </location>
</feature>
<feature type="region of interest" description="Disordered" evidence="1">
    <location>
        <begin position="23"/>
        <end position="113"/>
    </location>
</feature>
<feature type="compositionally biased region" description="Basic and acidic residues" evidence="1">
    <location>
        <begin position="98"/>
        <end position="110"/>
    </location>
</feature>
<accession>A0A9I9ELC4</accession>
<dbReference type="EnsemblPlants" id="MELO3C035390.2.1">
    <property type="protein sequence ID" value="MELO3C035390.2.1"/>
    <property type="gene ID" value="MELO3C035390.2"/>
</dbReference>
<organism evidence="2">
    <name type="scientific">Cucumis melo</name>
    <name type="common">Muskmelon</name>
    <dbReference type="NCBI Taxonomy" id="3656"/>
    <lineage>
        <taxon>Eukaryota</taxon>
        <taxon>Viridiplantae</taxon>
        <taxon>Streptophyta</taxon>
        <taxon>Embryophyta</taxon>
        <taxon>Tracheophyta</taxon>
        <taxon>Spermatophyta</taxon>
        <taxon>Magnoliopsida</taxon>
        <taxon>eudicotyledons</taxon>
        <taxon>Gunneridae</taxon>
        <taxon>Pentapetalae</taxon>
        <taxon>rosids</taxon>
        <taxon>fabids</taxon>
        <taxon>Cucurbitales</taxon>
        <taxon>Cucurbitaceae</taxon>
        <taxon>Benincaseae</taxon>
        <taxon>Cucumis</taxon>
    </lineage>
</organism>
<dbReference type="Gramene" id="MELO3C035390.2.1">
    <property type="protein sequence ID" value="MELO3C035390.2.1"/>
    <property type="gene ID" value="MELO3C035390.2"/>
</dbReference>
<reference evidence="2" key="1">
    <citation type="submission" date="2023-03" db="UniProtKB">
        <authorList>
            <consortium name="EnsemblPlants"/>
        </authorList>
    </citation>
    <scope>IDENTIFICATION</scope>
</reference>
<evidence type="ECO:0000256" key="1">
    <source>
        <dbReference type="SAM" id="MobiDB-lite"/>
    </source>
</evidence>